<dbReference type="GeneID" id="117237211"/>
<evidence type="ECO:0000259" key="10">
    <source>
        <dbReference type="PROSITE" id="PS51910"/>
    </source>
</evidence>
<feature type="domain" description="GH18" evidence="10">
    <location>
        <begin position="22"/>
        <end position="387"/>
    </location>
</feature>
<name>A0A6J3KUU7_9HYME</name>
<dbReference type="SUPFAM" id="SSF57625">
    <property type="entry name" value="Invertebrate chitin-binding proteins"/>
    <property type="match status" value="1"/>
</dbReference>
<dbReference type="PANTHER" id="PTHR11177:SF360">
    <property type="entry name" value="CHITINASE 4-RELATED"/>
    <property type="match status" value="1"/>
</dbReference>
<dbReference type="FunFam" id="3.10.50.10:FF:000001">
    <property type="entry name" value="Chitinase 3-like 1"/>
    <property type="match status" value="1"/>
</dbReference>
<dbReference type="SMART" id="SM00494">
    <property type="entry name" value="ChtBD2"/>
    <property type="match status" value="1"/>
</dbReference>
<gene>
    <name evidence="12" type="primary">LOC117237211</name>
</gene>
<dbReference type="PROSITE" id="PS51910">
    <property type="entry name" value="GH18_2"/>
    <property type="match status" value="1"/>
</dbReference>
<comment type="similarity">
    <text evidence="1">Belongs to the glycosyl hydrolase 18 family. Chitinase class II subfamily.</text>
</comment>
<dbReference type="SMART" id="SM00636">
    <property type="entry name" value="Glyco_18"/>
    <property type="match status" value="1"/>
</dbReference>
<dbReference type="Pfam" id="PF00704">
    <property type="entry name" value="Glyco_hydro_18"/>
    <property type="match status" value="1"/>
</dbReference>
<dbReference type="GO" id="GO:0006032">
    <property type="term" value="P:chitin catabolic process"/>
    <property type="evidence" value="ECO:0007669"/>
    <property type="project" value="UniProtKB-ARBA"/>
</dbReference>
<dbReference type="InterPro" id="IPR001223">
    <property type="entry name" value="Glyco_hydro18_cat"/>
</dbReference>
<evidence type="ECO:0000256" key="5">
    <source>
        <dbReference type="ARBA" id="ARBA00023295"/>
    </source>
</evidence>
<evidence type="ECO:0000256" key="4">
    <source>
        <dbReference type="ARBA" id="ARBA00023157"/>
    </source>
</evidence>
<dbReference type="RefSeq" id="XP_033356855.1">
    <property type="nucleotide sequence ID" value="XM_033500964.1"/>
</dbReference>
<feature type="signal peptide" evidence="8">
    <location>
        <begin position="1"/>
        <end position="16"/>
    </location>
</feature>
<dbReference type="Gene3D" id="3.10.50.10">
    <property type="match status" value="1"/>
</dbReference>
<keyword evidence="2" id="KW-0147">Chitin-binding</keyword>
<dbReference type="SUPFAM" id="SSF54556">
    <property type="entry name" value="Chitinase insertion domain"/>
    <property type="match status" value="1"/>
</dbReference>
<organism evidence="11 12">
    <name type="scientific">Bombus vosnesenskii</name>
    <dbReference type="NCBI Taxonomy" id="207650"/>
    <lineage>
        <taxon>Eukaryota</taxon>
        <taxon>Metazoa</taxon>
        <taxon>Ecdysozoa</taxon>
        <taxon>Arthropoda</taxon>
        <taxon>Hexapoda</taxon>
        <taxon>Insecta</taxon>
        <taxon>Pterygota</taxon>
        <taxon>Neoptera</taxon>
        <taxon>Endopterygota</taxon>
        <taxon>Hymenoptera</taxon>
        <taxon>Apocrita</taxon>
        <taxon>Aculeata</taxon>
        <taxon>Apoidea</taxon>
        <taxon>Anthophila</taxon>
        <taxon>Apidae</taxon>
        <taxon>Bombus</taxon>
        <taxon>Pyrobombus</taxon>
    </lineage>
</organism>
<evidence type="ECO:0000313" key="11">
    <source>
        <dbReference type="Proteomes" id="UP000504631"/>
    </source>
</evidence>
<feature type="chain" id="PRO_5026980539" evidence="8">
    <location>
        <begin position="17"/>
        <end position="484"/>
    </location>
</feature>
<reference evidence="12" key="1">
    <citation type="submission" date="2025-08" db="UniProtKB">
        <authorList>
            <consortium name="RefSeq"/>
        </authorList>
    </citation>
    <scope>IDENTIFICATION</scope>
    <source>
        <tissue evidence="12">Muscle</tissue>
    </source>
</reference>
<keyword evidence="3 6" id="KW-0378">Hydrolase</keyword>
<dbReference type="GO" id="GO:0005975">
    <property type="term" value="P:carbohydrate metabolic process"/>
    <property type="evidence" value="ECO:0007669"/>
    <property type="project" value="InterPro"/>
</dbReference>
<evidence type="ECO:0000256" key="2">
    <source>
        <dbReference type="ARBA" id="ARBA00022669"/>
    </source>
</evidence>
<dbReference type="InterPro" id="IPR011583">
    <property type="entry name" value="Chitinase_II/V-like_cat"/>
</dbReference>
<dbReference type="SUPFAM" id="SSF51445">
    <property type="entry name" value="(Trans)glycosidases"/>
    <property type="match status" value="1"/>
</dbReference>
<dbReference type="InterPro" id="IPR029070">
    <property type="entry name" value="Chitinase_insertion_sf"/>
</dbReference>
<keyword evidence="5 6" id="KW-0326">Glycosidase</keyword>
<keyword evidence="8" id="KW-0732">Signal</keyword>
<dbReference type="Pfam" id="PF01607">
    <property type="entry name" value="CBM_14"/>
    <property type="match status" value="1"/>
</dbReference>
<evidence type="ECO:0000259" key="9">
    <source>
        <dbReference type="PROSITE" id="PS50940"/>
    </source>
</evidence>
<evidence type="ECO:0000256" key="1">
    <source>
        <dbReference type="ARBA" id="ARBA00009121"/>
    </source>
</evidence>
<dbReference type="GO" id="GO:0008061">
    <property type="term" value="F:chitin binding"/>
    <property type="evidence" value="ECO:0007669"/>
    <property type="project" value="UniProtKB-KW"/>
</dbReference>
<feature type="compositionally biased region" description="Low complexity" evidence="7">
    <location>
        <begin position="395"/>
        <end position="428"/>
    </location>
</feature>
<feature type="domain" description="Chitin-binding type-2" evidence="9">
    <location>
        <begin position="427"/>
        <end position="484"/>
    </location>
</feature>
<dbReference type="InterPro" id="IPR036508">
    <property type="entry name" value="Chitin-bd_dom_sf"/>
</dbReference>
<evidence type="ECO:0000256" key="6">
    <source>
        <dbReference type="RuleBase" id="RU000489"/>
    </source>
</evidence>
<dbReference type="PANTHER" id="PTHR11177">
    <property type="entry name" value="CHITINASE"/>
    <property type="match status" value="1"/>
</dbReference>
<dbReference type="Gene3D" id="3.20.20.80">
    <property type="entry name" value="Glycosidases"/>
    <property type="match status" value="1"/>
</dbReference>
<feature type="region of interest" description="Disordered" evidence="7">
    <location>
        <begin position="388"/>
        <end position="428"/>
    </location>
</feature>
<dbReference type="InterPro" id="IPR002557">
    <property type="entry name" value="Chitin-bd_dom"/>
</dbReference>
<dbReference type="KEGG" id="bvk:117237211"/>
<keyword evidence="4" id="KW-1015">Disulfide bond</keyword>
<dbReference type="Gene3D" id="2.170.140.10">
    <property type="entry name" value="Chitin binding domain"/>
    <property type="match status" value="1"/>
</dbReference>
<evidence type="ECO:0000313" key="12">
    <source>
        <dbReference type="RefSeq" id="XP_033356855.1"/>
    </source>
</evidence>
<dbReference type="InterPro" id="IPR050314">
    <property type="entry name" value="Glycosyl_Hydrlase_18"/>
</dbReference>
<protein>
    <submittedName>
        <fullName evidence="12">Chitotriosidase-1-like</fullName>
    </submittedName>
</protein>
<dbReference type="PROSITE" id="PS50940">
    <property type="entry name" value="CHIT_BIND_II"/>
    <property type="match status" value="1"/>
</dbReference>
<sequence length="484" mass="54205">MSKVLFLIAFIVYATAIIEADKKIVCYYGSWAAYRNGRGQFESTDIDPNLCTHIIYTFVGISEDGNVRILDSWLDLPNGRDGYGKFTRLRQLNPKTKALIAIGGWNEGSTKYSNVVANPNVRARFVQNVIKFLKTYDFDGFDFDWEYPNQRGGKLADKENYIAMLKELREEFDKHGYILSVAVAAAEVSASKSYLISQLSQYPHIINLMAYDLNGSWNNFAAINAPLYPSSKESGEQAKLNVNSSVQYWLEQGAPADKLILGVPAYGRSFTLSNSAYNTIGSPTIGPGMAGPYTREGGMLGYNEICEYIKQGWTVQREPEQRVPYAFKDNQWVGYDDVISLEEKAKYVMSKGLGGIMMWSVETDDFHGICGDKYPLLRSINRVLKGYVPPPSPTSTPTKLPKPDPSTVTRPLPTSSTTALPSSTPSDSVCTQEGFVRDPKDCSIFYYCQKAYNKYVISRFRCPTDLVFDTSFNGCNYRHNVPDC</sequence>
<dbReference type="InterPro" id="IPR017853">
    <property type="entry name" value="GH"/>
</dbReference>
<dbReference type="PROSITE" id="PS01095">
    <property type="entry name" value="GH18_1"/>
    <property type="match status" value="1"/>
</dbReference>
<keyword evidence="11" id="KW-1185">Reference proteome</keyword>
<dbReference type="GO" id="GO:0004568">
    <property type="term" value="F:chitinase activity"/>
    <property type="evidence" value="ECO:0007669"/>
    <property type="project" value="UniProtKB-ARBA"/>
</dbReference>
<proteinExistence type="inferred from homology"/>
<dbReference type="InterPro" id="IPR001579">
    <property type="entry name" value="Glyco_hydro_18_chit_AS"/>
</dbReference>
<dbReference type="GO" id="GO:0005576">
    <property type="term" value="C:extracellular region"/>
    <property type="evidence" value="ECO:0007669"/>
    <property type="project" value="InterPro"/>
</dbReference>
<dbReference type="CDD" id="cd02872">
    <property type="entry name" value="GH18_chitolectin_chitotriosidase"/>
    <property type="match status" value="1"/>
</dbReference>
<accession>A0A6J3KUU7</accession>
<evidence type="ECO:0000256" key="3">
    <source>
        <dbReference type="ARBA" id="ARBA00022801"/>
    </source>
</evidence>
<dbReference type="AlphaFoldDB" id="A0A6J3KUU7"/>
<evidence type="ECO:0000256" key="8">
    <source>
        <dbReference type="SAM" id="SignalP"/>
    </source>
</evidence>
<evidence type="ECO:0000256" key="7">
    <source>
        <dbReference type="SAM" id="MobiDB-lite"/>
    </source>
</evidence>
<dbReference type="Proteomes" id="UP000504631">
    <property type="component" value="Unplaced"/>
</dbReference>